<organism evidence="2 3">
    <name type="scientific">Portunus trituberculatus</name>
    <name type="common">Swimming crab</name>
    <name type="synonym">Neptunus trituberculatus</name>
    <dbReference type="NCBI Taxonomy" id="210409"/>
    <lineage>
        <taxon>Eukaryota</taxon>
        <taxon>Metazoa</taxon>
        <taxon>Ecdysozoa</taxon>
        <taxon>Arthropoda</taxon>
        <taxon>Crustacea</taxon>
        <taxon>Multicrustacea</taxon>
        <taxon>Malacostraca</taxon>
        <taxon>Eumalacostraca</taxon>
        <taxon>Eucarida</taxon>
        <taxon>Decapoda</taxon>
        <taxon>Pleocyemata</taxon>
        <taxon>Brachyura</taxon>
        <taxon>Eubrachyura</taxon>
        <taxon>Portunoidea</taxon>
        <taxon>Portunidae</taxon>
        <taxon>Portuninae</taxon>
        <taxon>Portunus</taxon>
    </lineage>
</organism>
<feature type="signal peptide" evidence="1">
    <location>
        <begin position="1"/>
        <end position="18"/>
    </location>
</feature>
<keyword evidence="3" id="KW-1185">Reference proteome</keyword>
<protein>
    <recommendedName>
        <fullName evidence="4">Secreted protein</fullName>
    </recommendedName>
</protein>
<evidence type="ECO:0008006" key="4">
    <source>
        <dbReference type="Google" id="ProtNLM"/>
    </source>
</evidence>
<evidence type="ECO:0000256" key="1">
    <source>
        <dbReference type="SAM" id="SignalP"/>
    </source>
</evidence>
<evidence type="ECO:0000313" key="3">
    <source>
        <dbReference type="Proteomes" id="UP000324222"/>
    </source>
</evidence>
<comment type="caution">
    <text evidence="2">The sequence shown here is derived from an EMBL/GenBank/DDBJ whole genome shotgun (WGS) entry which is preliminary data.</text>
</comment>
<keyword evidence="1" id="KW-0732">Signal</keyword>
<reference evidence="2 3" key="1">
    <citation type="submission" date="2019-05" db="EMBL/GenBank/DDBJ databases">
        <title>Another draft genome of Portunus trituberculatus and its Hox gene families provides insights of decapod evolution.</title>
        <authorList>
            <person name="Jeong J.-H."/>
            <person name="Song I."/>
            <person name="Kim S."/>
            <person name="Choi T."/>
            <person name="Kim D."/>
            <person name="Ryu S."/>
            <person name="Kim W."/>
        </authorList>
    </citation>
    <scope>NUCLEOTIDE SEQUENCE [LARGE SCALE GENOMIC DNA]</scope>
    <source>
        <tissue evidence="2">Muscle</tissue>
    </source>
</reference>
<sequence length="123" mass="13456">MVSFALLMVLWHFSLMEAVLIGYAQTTRYAFLPSSRPSSASLPSSLCLKSFLPSSITHSHTSQSRVFCLLGGQPIVVQRPLLMAPALLDLDCGGGGRGVCGIEWVRNCRIIAVREYETVIRTV</sequence>
<dbReference type="Proteomes" id="UP000324222">
    <property type="component" value="Unassembled WGS sequence"/>
</dbReference>
<proteinExistence type="predicted"/>
<dbReference type="EMBL" id="VSRR010051306">
    <property type="protein sequence ID" value="MPC79500.1"/>
    <property type="molecule type" value="Genomic_DNA"/>
</dbReference>
<dbReference type="AlphaFoldDB" id="A0A5B7I4H9"/>
<gene>
    <name evidence="2" type="ORF">E2C01_074029</name>
</gene>
<evidence type="ECO:0000313" key="2">
    <source>
        <dbReference type="EMBL" id="MPC79500.1"/>
    </source>
</evidence>
<feature type="chain" id="PRO_5022803208" description="Secreted protein" evidence="1">
    <location>
        <begin position="19"/>
        <end position="123"/>
    </location>
</feature>
<name>A0A5B7I4H9_PORTR</name>
<accession>A0A5B7I4H9</accession>